<comment type="caution">
    <text evidence="10">The sequence shown here is derived from an EMBL/GenBank/DDBJ whole genome shotgun (WGS) entry which is preliminary data.</text>
</comment>
<dbReference type="Proteomes" id="UP000019402">
    <property type="component" value="Unassembled WGS sequence"/>
</dbReference>
<dbReference type="PROSITE" id="PS50975">
    <property type="entry name" value="ATP_GRASP"/>
    <property type="match status" value="1"/>
</dbReference>
<dbReference type="AlphaFoldDB" id="W7Y4S5"/>
<dbReference type="InterPro" id="IPR005482">
    <property type="entry name" value="Biotin_COase_C"/>
</dbReference>
<dbReference type="Pfam" id="PF00364">
    <property type="entry name" value="Biotin_lipoyl"/>
    <property type="match status" value="1"/>
</dbReference>
<keyword evidence="5" id="KW-0092">Biotin</keyword>
<evidence type="ECO:0000313" key="11">
    <source>
        <dbReference type="Proteomes" id="UP000019402"/>
    </source>
</evidence>
<dbReference type="OrthoDB" id="9807469at2"/>
<dbReference type="SUPFAM" id="SSF51246">
    <property type="entry name" value="Rudiment single hybrid motif"/>
    <property type="match status" value="1"/>
</dbReference>
<protein>
    <submittedName>
        <fullName evidence="10">Acetyl-/propionyl-coenzyme A carboxylase alpha chain</fullName>
    </submittedName>
</protein>
<evidence type="ECO:0000256" key="4">
    <source>
        <dbReference type="ARBA" id="ARBA00022840"/>
    </source>
</evidence>
<dbReference type="InterPro" id="IPR011761">
    <property type="entry name" value="ATP-grasp"/>
</dbReference>
<dbReference type="SMART" id="SM00878">
    <property type="entry name" value="Biotin_carb_C"/>
    <property type="match status" value="1"/>
</dbReference>
<dbReference type="PROSITE" id="PS50968">
    <property type="entry name" value="BIOTINYL_LIPOYL"/>
    <property type="match status" value="1"/>
</dbReference>
<feature type="domain" description="Lipoyl-binding" evidence="7">
    <location>
        <begin position="590"/>
        <end position="659"/>
    </location>
</feature>
<dbReference type="EMBL" id="BAMD01000017">
    <property type="protein sequence ID" value="GAF03087.1"/>
    <property type="molecule type" value="Genomic_DNA"/>
</dbReference>
<dbReference type="InterPro" id="IPR011764">
    <property type="entry name" value="Biotin_carboxylation_dom"/>
</dbReference>
<dbReference type="eggNOG" id="COG4770">
    <property type="taxonomic scope" value="Bacteria"/>
</dbReference>
<dbReference type="GO" id="GO:0046872">
    <property type="term" value="F:metal ion binding"/>
    <property type="evidence" value="ECO:0007669"/>
    <property type="project" value="InterPro"/>
</dbReference>
<evidence type="ECO:0000256" key="3">
    <source>
        <dbReference type="ARBA" id="ARBA00022741"/>
    </source>
</evidence>
<dbReference type="RefSeq" id="WP_027470217.1">
    <property type="nucleotide sequence ID" value="NZ_BAMD01000017.1"/>
</dbReference>
<reference evidence="10 11" key="1">
    <citation type="journal article" date="2014" name="Genome Announc.">
        <title>Draft Genome Sequence of Cytophaga fermentans JCM 21142T, a Facultative Anaerobe Isolated from Marine Mud.</title>
        <authorList>
            <person name="Starns D."/>
            <person name="Oshima K."/>
            <person name="Suda W."/>
            <person name="Iino T."/>
            <person name="Yuki M."/>
            <person name="Inoue J."/>
            <person name="Kitamura K."/>
            <person name="Iida T."/>
            <person name="Darby A."/>
            <person name="Hattori M."/>
            <person name="Ohkuma M."/>
        </authorList>
    </citation>
    <scope>NUCLEOTIDE SEQUENCE [LARGE SCALE GENOMIC DNA]</scope>
    <source>
        <strain evidence="10 11">JCM 21142</strain>
    </source>
</reference>
<feature type="domain" description="ATP-grasp" evidence="8">
    <location>
        <begin position="126"/>
        <end position="320"/>
    </location>
</feature>
<organism evidence="10 11">
    <name type="scientific">Saccharicrinis fermentans DSM 9555 = JCM 21142</name>
    <dbReference type="NCBI Taxonomy" id="869213"/>
    <lineage>
        <taxon>Bacteria</taxon>
        <taxon>Pseudomonadati</taxon>
        <taxon>Bacteroidota</taxon>
        <taxon>Bacteroidia</taxon>
        <taxon>Marinilabiliales</taxon>
        <taxon>Marinilabiliaceae</taxon>
        <taxon>Saccharicrinis</taxon>
    </lineage>
</organism>
<dbReference type="PROSITE" id="PS00867">
    <property type="entry name" value="CPSASE_2"/>
    <property type="match status" value="1"/>
</dbReference>
<dbReference type="PROSITE" id="PS50979">
    <property type="entry name" value="BC"/>
    <property type="match status" value="1"/>
</dbReference>
<dbReference type="Pfam" id="PF02785">
    <property type="entry name" value="Biotin_carb_C"/>
    <property type="match status" value="1"/>
</dbReference>
<dbReference type="SUPFAM" id="SSF56059">
    <property type="entry name" value="Glutathione synthetase ATP-binding domain-like"/>
    <property type="match status" value="1"/>
</dbReference>
<dbReference type="PANTHER" id="PTHR18866">
    <property type="entry name" value="CARBOXYLASE:PYRUVATE/ACETYL-COA/PROPIONYL-COA CARBOXYLASE"/>
    <property type="match status" value="1"/>
</dbReference>
<feature type="domain" description="Biotin carboxylation" evidence="9">
    <location>
        <begin position="7"/>
        <end position="449"/>
    </location>
</feature>
<proteinExistence type="predicted"/>
<dbReference type="Gene3D" id="3.30.470.20">
    <property type="entry name" value="ATP-grasp fold, B domain"/>
    <property type="match status" value="1"/>
</dbReference>
<keyword evidence="2" id="KW-0436">Ligase</keyword>
<evidence type="ECO:0000259" key="9">
    <source>
        <dbReference type="PROSITE" id="PS50979"/>
    </source>
</evidence>
<evidence type="ECO:0000256" key="1">
    <source>
        <dbReference type="ARBA" id="ARBA00001953"/>
    </source>
</evidence>
<dbReference type="InterPro" id="IPR001882">
    <property type="entry name" value="Biotin_BS"/>
</dbReference>
<keyword evidence="4 6" id="KW-0067">ATP-binding</keyword>
<evidence type="ECO:0000313" key="10">
    <source>
        <dbReference type="EMBL" id="GAF03087.1"/>
    </source>
</evidence>
<dbReference type="SUPFAM" id="SSF51230">
    <property type="entry name" value="Single hybrid motif"/>
    <property type="match status" value="1"/>
</dbReference>
<accession>W7Y4S5</accession>
<dbReference type="GO" id="GO:0005524">
    <property type="term" value="F:ATP binding"/>
    <property type="evidence" value="ECO:0007669"/>
    <property type="project" value="UniProtKB-UniRule"/>
</dbReference>
<dbReference type="STRING" id="869213.GCA_000517085_00115"/>
<name>W7Y4S5_9BACT</name>
<dbReference type="InterPro" id="IPR011054">
    <property type="entry name" value="Rudment_hybrid_motif"/>
</dbReference>
<dbReference type="Gene3D" id="2.40.50.100">
    <property type="match status" value="1"/>
</dbReference>
<dbReference type="InterPro" id="IPR050856">
    <property type="entry name" value="Biotin_carboxylase_complex"/>
</dbReference>
<dbReference type="Pfam" id="PF02786">
    <property type="entry name" value="CPSase_L_D2"/>
    <property type="match status" value="1"/>
</dbReference>
<evidence type="ECO:0000259" key="8">
    <source>
        <dbReference type="PROSITE" id="PS50975"/>
    </source>
</evidence>
<dbReference type="Pfam" id="PF00289">
    <property type="entry name" value="Biotin_carb_N"/>
    <property type="match status" value="1"/>
</dbReference>
<evidence type="ECO:0000256" key="2">
    <source>
        <dbReference type="ARBA" id="ARBA00022598"/>
    </source>
</evidence>
<evidence type="ECO:0000259" key="7">
    <source>
        <dbReference type="PROSITE" id="PS50968"/>
    </source>
</evidence>
<comment type="cofactor">
    <cofactor evidence="1">
        <name>biotin</name>
        <dbReference type="ChEBI" id="CHEBI:57586"/>
    </cofactor>
</comment>
<gene>
    <name evidence="10" type="ORF">JCM21142_41745</name>
</gene>
<dbReference type="SUPFAM" id="SSF52440">
    <property type="entry name" value="PreATP-grasp domain"/>
    <property type="match status" value="1"/>
</dbReference>
<dbReference type="InterPro" id="IPR016185">
    <property type="entry name" value="PreATP-grasp_dom_sf"/>
</dbReference>
<keyword evidence="3 6" id="KW-0547">Nucleotide-binding</keyword>
<dbReference type="GO" id="GO:0016874">
    <property type="term" value="F:ligase activity"/>
    <property type="evidence" value="ECO:0007669"/>
    <property type="project" value="UniProtKB-KW"/>
</dbReference>
<dbReference type="InterPro" id="IPR011053">
    <property type="entry name" value="Single_hybrid_motif"/>
</dbReference>
<dbReference type="CDD" id="cd06850">
    <property type="entry name" value="biotinyl_domain"/>
    <property type="match status" value="1"/>
</dbReference>
<sequence length="659" mass="74960">MKKIYHQFNRILIANRGEIAVRIIKTAKEMGLETVAIYTTEEKDALHVEKADLKALMNGTRLEETYLNAHQIIALAQRYQVDAIHPGYGFLSENEVFAELCNQHNIVFIGPEARHIKMMGNKEAANKIAARCEIPLLQKINGSVAQILKGAKTLSLPIVIKASAGGGGKGMRVVHHLNELEREIKRAASEALRYFGNASVYIEEYIQNPRHIEVQILGDHHGNTVHLFERECSIQRRHQKVIEESPAPNLDNTTKQKIIEDALKLAQHIGYTNAGTVEFLLTTDQKHFFLEMNTRIQVEHPVTELITGIDIVKEQIQIAAGMPLSYQQNEIEYHGHAIEARIYAEDPSDSFAPSFGKIMGTHIPSHPHIRIDGGAQSQENLNPNFDPLLKKVIAYGQDRNQAILRLQKFLNNFALFGVESNREFILKALKDPDFQQGNYSTSFFEAKQDYLLSKTPVLSAELEIIAAAFITLKHHTKIPSDNIWNTLGYWRLYQQHQIYFEGHKLTIDLININTETITIQIDQEKPIEISCIRIEQNELSFIINEKHFWVNYLVANDGLYHIQHNGRKRIISDIPERIKRNNDTDNVEAIKTMKAPMPGRIIEIMAKEGKAIKKGDTLMVLEAMKTENSIHAWKDTVVKKIAVDKGQQVQLNQLLLETE</sequence>
<dbReference type="PROSITE" id="PS00188">
    <property type="entry name" value="BIOTIN"/>
    <property type="match status" value="1"/>
</dbReference>
<dbReference type="InterPro" id="IPR000089">
    <property type="entry name" value="Biotin_lipoyl"/>
</dbReference>
<evidence type="ECO:0000256" key="5">
    <source>
        <dbReference type="ARBA" id="ARBA00023267"/>
    </source>
</evidence>
<keyword evidence="11" id="KW-1185">Reference proteome</keyword>
<dbReference type="PANTHER" id="PTHR18866:SF33">
    <property type="entry name" value="METHYLCROTONOYL-COA CARBOXYLASE SUBUNIT ALPHA, MITOCHONDRIAL-RELATED"/>
    <property type="match status" value="1"/>
</dbReference>
<dbReference type="InterPro" id="IPR005479">
    <property type="entry name" value="CPAse_ATP-bd"/>
</dbReference>
<evidence type="ECO:0000256" key="6">
    <source>
        <dbReference type="PROSITE-ProRule" id="PRU00409"/>
    </source>
</evidence>
<dbReference type="FunFam" id="2.40.50.100:FF:000003">
    <property type="entry name" value="Acetyl-CoA carboxylase biotin carboxyl carrier protein"/>
    <property type="match status" value="1"/>
</dbReference>
<dbReference type="InterPro" id="IPR005481">
    <property type="entry name" value="BC-like_N"/>
</dbReference>
<dbReference type="FunFam" id="3.40.50.20:FF:000010">
    <property type="entry name" value="Propionyl-CoA carboxylase subunit alpha"/>
    <property type="match status" value="1"/>
</dbReference>